<dbReference type="SUPFAM" id="SSF82771">
    <property type="entry name" value="GIY-YIG endonuclease"/>
    <property type="match status" value="1"/>
</dbReference>
<dbReference type="RefSeq" id="WP_146904868.1">
    <property type="nucleotide sequence ID" value="NZ_BJYS01000053.1"/>
</dbReference>
<keyword evidence="3" id="KW-1185">Reference proteome</keyword>
<gene>
    <name evidence="2" type="ORF">AAE02nite_48620</name>
</gene>
<organism evidence="2 3">
    <name type="scientific">Adhaeribacter aerolatus</name>
    <dbReference type="NCBI Taxonomy" id="670289"/>
    <lineage>
        <taxon>Bacteria</taxon>
        <taxon>Pseudomonadati</taxon>
        <taxon>Bacteroidota</taxon>
        <taxon>Cytophagia</taxon>
        <taxon>Cytophagales</taxon>
        <taxon>Hymenobacteraceae</taxon>
        <taxon>Adhaeribacter</taxon>
    </lineage>
</organism>
<dbReference type="InterPro" id="IPR000305">
    <property type="entry name" value="GIY-YIG_endonuc"/>
</dbReference>
<feature type="domain" description="GIY-YIG" evidence="1">
    <location>
        <begin position="30"/>
        <end position="106"/>
    </location>
</feature>
<evidence type="ECO:0000313" key="2">
    <source>
        <dbReference type="EMBL" id="GEO07198.1"/>
    </source>
</evidence>
<name>A0A512B5E3_9BACT</name>
<dbReference type="InterPro" id="IPR035901">
    <property type="entry name" value="GIY-YIG_endonuc_sf"/>
</dbReference>
<comment type="caution">
    <text evidence="2">The sequence shown here is derived from an EMBL/GenBank/DDBJ whole genome shotgun (WGS) entry which is preliminary data.</text>
</comment>
<reference evidence="2 3" key="1">
    <citation type="submission" date="2019-07" db="EMBL/GenBank/DDBJ databases">
        <title>Whole genome shotgun sequence of Adhaeribacter aerolatus NBRC 106133.</title>
        <authorList>
            <person name="Hosoyama A."/>
            <person name="Uohara A."/>
            <person name="Ohji S."/>
            <person name="Ichikawa N."/>
        </authorList>
    </citation>
    <scope>NUCLEOTIDE SEQUENCE [LARGE SCALE GENOMIC DNA]</scope>
    <source>
        <strain evidence="2 3">NBRC 106133</strain>
    </source>
</reference>
<dbReference type="PROSITE" id="PS50164">
    <property type="entry name" value="GIY_YIG"/>
    <property type="match status" value="1"/>
</dbReference>
<evidence type="ECO:0000259" key="1">
    <source>
        <dbReference type="PROSITE" id="PS50164"/>
    </source>
</evidence>
<dbReference type="OrthoDB" id="138787at2"/>
<dbReference type="CDD" id="cd00719">
    <property type="entry name" value="GIY-YIG_SF"/>
    <property type="match status" value="1"/>
</dbReference>
<protein>
    <recommendedName>
        <fullName evidence="1">GIY-YIG domain-containing protein</fullName>
    </recommendedName>
</protein>
<evidence type="ECO:0000313" key="3">
    <source>
        <dbReference type="Proteomes" id="UP000321532"/>
    </source>
</evidence>
<accession>A0A512B5E3</accession>
<dbReference type="AlphaFoldDB" id="A0A512B5E3"/>
<proteinExistence type="predicted"/>
<dbReference type="Proteomes" id="UP000321532">
    <property type="component" value="Unassembled WGS sequence"/>
</dbReference>
<sequence>MESEFKNIGFDKYFYAKGIRSIAGQFSQNNRCGIYILHFENGEYYVGLAIDVVNRYAQHRQNHLDIEFISFKEVAKSKLPEIERETVYELENRKKELRNINIVSIIIGETDLDLIVSKEEQGKWINYELPFESLTTKRFEYPEHRKRYTKKFEQLKSNPLFENCCDILQHYIYFTIPYPKKTEYSFWCCSCLPSTDNALIRVNIFWQETLNIFEEEFEYEENRIVKKEKGLSIAIWLSKSKLFETYTETELLEKYKTLSIGNVVYKSGGQDQQQLIIDDIEFLDFLYDRPISDAIKDFNLRLLRKGGCIFNRYHSFDLADEAVRTDNLIPE</sequence>
<dbReference type="EMBL" id="BJYS01000053">
    <property type="protein sequence ID" value="GEO07198.1"/>
    <property type="molecule type" value="Genomic_DNA"/>
</dbReference>